<sequence>MTSDLDTCWSNLNKRIHPTSPFSSFLHLVQHRERDIGFEVYMYIAMEAGMEGVHGHIEIDIWKVGVDVLGEFKERLTRLGEGDWSLRRRRLGQKGNERKKLREGDKQGKGEQNREKTKAARKEKRKGVFWGMIEGSSMHGKGEVAPGFFSDVSRHRATVRFLRMTLRSITKAERTVDFKSTLLIMTSNVGEGSLLRRCIKSYFVVCVSQFSLVIRKQRFQSSFMDLSVRRLTFYHTNRVPRLN</sequence>
<organism evidence="2">
    <name type="scientific">Vitis vinifera</name>
    <name type="common">Grape</name>
    <dbReference type="NCBI Taxonomy" id="29760"/>
    <lineage>
        <taxon>Eukaryota</taxon>
        <taxon>Viridiplantae</taxon>
        <taxon>Streptophyta</taxon>
        <taxon>Embryophyta</taxon>
        <taxon>Tracheophyta</taxon>
        <taxon>Spermatophyta</taxon>
        <taxon>Magnoliopsida</taxon>
        <taxon>eudicotyledons</taxon>
        <taxon>Gunneridae</taxon>
        <taxon>Pentapetalae</taxon>
        <taxon>rosids</taxon>
        <taxon>Vitales</taxon>
        <taxon>Vitaceae</taxon>
        <taxon>Viteae</taxon>
        <taxon>Vitis</taxon>
    </lineage>
</organism>
<proteinExistence type="predicted"/>
<protein>
    <submittedName>
        <fullName evidence="2">Uncharacterized protein</fullName>
    </submittedName>
</protein>
<evidence type="ECO:0000256" key="1">
    <source>
        <dbReference type="SAM" id="MobiDB-lite"/>
    </source>
</evidence>
<reference evidence="2" key="1">
    <citation type="journal article" date="2007" name="PLoS ONE">
        <title>The first genome sequence of an elite grapevine cultivar (Pinot noir Vitis vinifera L.): coping with a highly heterozygous genome.</title>
        <authorList>
            <person name="Velasco R."/>
            <person name="Zharkikh A."/>
            <person name="Troggio M."/>
            <person name="Cartwright D.A."/>
            <person name="Cestaro A."/>
            <person name="Pruss D."/>
            <person name="Pindo M."/>
            <person name="FitzGerald L.M."/>
            <person name="Vezzulli S."/>
            <person name="Reid J."/>
            <person name="Malacarne G."/>
            <person name="Iliev D."/>
            <person name="Coppola G."/>
            <person name="Wardell B."/>
            <person name="Micheletti D."/>
            <person name="Macalma T."/>
            <person name="Facci M."/>
            <person name="Mitchell J.T."/>
            <person name="Perazzolli M."/>
            <person name="Eldredge G."/>
            <person name="Gatto P."/>
            <person name="Oyzerski R."/>
            <person name="Moretto M."/>
            <person name="Gutin N."/>
            <person name="Stefanini M."/>
            <person name="Chen Y."/>
            <person name="Segala C."/>
            <person name="Davenport C."/>
            <person name="Dematte L."/>
            <person name="Mraz A."/>
            <person name="Battilana J."/>
            <person name="Stormo K."/>
            <person name="Costa F."/>
            <person name="Tao Q."/>
            <person name="Si-Ammour A."/>
            <person name="Harkins T."/>
            <person name="Lackey A."/>
            <person name="Perbost C."/>
            <person name="Taillon B."/>
            <person name="Stella A."/>
            <person name="Solovyev V."/>
            <person name="Fawcett J.A."/>
            <person name="Sterck L."/>
            <person name="Vandepoele K."/>
            <person name="Grando S.M."/>
            <person name="Toppo S."/>
            <person name="Moser C."/>
            <person name="Lanchbury J."/>
            <person name="Bogden R."/>
            <person name="Skolnick M."/>
            <person name="Sgaramella V."/>
            <person name="Bhatnagar S.K."/>
            <person name="Fontana P."/>
            <person name="Gutin A."/>
            <person name="Van de Peer Y."/>
            <person name="Salamini F."/>
            <person name="Viola R."/>
        </authorList>
    </citation>
    <scope>NUCLEOTIDE SEQUENCE</scope>
</reference>
<accession>A5ALN5</accession>
<feature type="region of interest" description="Disordered" evidence="1">
    <location>
        <begin position="94"/>
        <end position="123"/>
    </location>
</feature>
<gene>
    <name evidence="2" type="ORF">VITISV_035240</name>
</gene>
<evidence type="ECO:0000313" key="2">
    <source>
        <dbReference type="EMBL" id="CAN78044.1"/>
    </source>
</evidence>
<name>A5ALN5_VITVI</name>
<dbReference type="AlphaFoldDB" id="A5ALN5"/>
<feature type="compositionally biased region" description="Basic and acidic residues" evidence="1">
    <location>
        <begin position="95"/>
        <end position="120"/>
    </location>
</feature>
<dbReference type="EMBL" id="AM429670">
    <property type="protein sequence ID" value="CAN78044.1"/>
    <property type="molecule type" value="Genomic_DNA"/>
</dbReference>